<dbReference type="GO" id="GO:0005524">
    <property type="term" value="F:ATP binding"/>
    <property type="evidence" value="ECO:0007669"/>
    <property type="project" value="InterPro"/>
</dbReference>
<proteinExistence type="predicted"/>
<dbReference type="RefSeq" id="WP_065145055.1">
    <property type="nucleotide sequence ID" value="NZ_LZLS01000155.1"/>
</dbReference>
<dbReference type="Proteomes" id="UP000093928">
    <property type="component" value="Unassembled WGS sequence"/>
</dbReference>
<dbReference type="CDD" id="cd04301">
    <property type="entry name" value="NAT_SF"/>
    <property type="match status" value="1"/>
</dbReference>
<feature type="domain" description="N-acetyltransferase" evidence="2">
    <location>
        <begin position="108"/>
        <end position="221"/>
    </location>
</feature>
<evidence type="ECO:0000259" key="2">
    <source>
        <dbReference type="PROSITE" id="PS51186"/>
    </source>
</evidence>
<organism evidence="3 4">
    <name type="scientific">Mycobacterium asiaticum</name>
    <dbReference type="NCBI Taxonomy" id="1790"/>
    <lineage>
        <taxon>Bacteria</taxon>
        <taxon>Bacillati</taxon>
        <taxon>Actinomycetota</taxon>
        <taxon>Actinomycetes</taxon>
        <taxon>Mycobacteriales</taxon>
        <taxon>Mycobacteriaceae</taxon>
        <taxon>Mycobacterium</taxon>
    </lineage>
</organism>
<dbReference type="InterPro" id="IPR013760">
    <property type="entry name" value="Topo_IIA-like_dom_sf"/>
</dbReference>
<dbReference type="Pfam" id="PF13508">
    <property type="entry name" value="Acetyltransf_7"/>
    <property type="match status" value="1"/>
</dbReference>
<comment type="catalytic activity">
    <reaction evidence="1">
        <text>ATP-dependent breakage, passage and rejoining of double-stranded DNA.</text>
        <dbReference type="EC" id="5.6.2.2"/>
    </reaction>
</comment>
<evidence type="ECO:0000313" key="4">
    <source>
        <dbReference type="Proteomes" id="UP000093928"/>
    </source>
</evidence>
<dbReference type="GO" id="GO:0016747">
    <property type="term" value="F:acyltransferase activity, transferring groups other than amino-acyl groups"/>
    <property type="evidence" value="ECO:0007669"/>
    <property type="project" value="InterPro"/>
</dbReference>
<evidence type="ECO:0000313" key="3">
    <source>
        <dbReference type="EMBL" id="OBK24581.1"/>
    </source>
</evidence>
<dbReference type="InterPro" id="IPR016181">
    <property type="entry name" value="Acyl_CoA_acyltransferase"/>
</dbReference>
<dbReference type="AlphaFoldDB" id="A0A1A3NRQ6"/>
<dbReference type="InterPro" id="IPR000182">
    <property type="entry name" value="GNAT_dom"/>
</dbReference>
<dbReference type="SUPFAM" id="SSF55729">
    <property type="entry name" value="Acyl-CoA N-acyltransferases (Nat)"/>
    <property type="match status" value="1"/>
</dbReference>
<evidence type="ECO:0000256" key="1">
    <source>
        <dbReference type="ARBA" id="ARBA00000185"/>
    </source>
</evidence>
<protein>
    <submittedName>
        <fullName evidence="3">Acetyltransferase</fullName>
    </submittedName>
</protein>
<dbReference type="GO" id="GO:0034335">
    <property type="term" value="F:DNA negative supercoiling activity"/>
    <property type="evidence" value="ECO:0007669"/>
    <property type="project" value="UniProtKB-ARBA"/>
</dbReference>
<dbReference type="GO" id="GO:0003677">
    <property type="term" value="F:DNA binding"/>
    <property type="evidence" value="ECO:0007669"/>
    <property type="project" value="InterPro"/>
</dbReference>
<keyword evidence="3" id="KW-0808">Transferase</keyword>
<name>A0A1A3NRQ6_MYCAS</name>
<gene>
    <name evidence="3" type="ORF">A5634_02835</name>
</gene>
<reference evidence="3 4" key="1">
    <citation type="submission" date="2016-06" db="EMBL/GenBank/DDBJ databases">
        <authorList>
            <person name="Kjaerup R.B."/>
            <person name="Dalgaard T.S."/>
            <person name="Juul-Madsen H.R."/>
        </authorList>
    </citation>
    <scope>NUCLEOTIDE SEQUENCE [LARGE SCALE GENOMIC DNA]</scope>
    <source>
        <strain evidence="3 4">1165133.8</strain>
    </source>
</reference>
<dbReference type="OrthoDB" id="4773268at2"/>
<dbReference type="FunFam" id="1.10.268.10:FF:000009">
    <property type="entry name" value="Gcn5-related N-acetyltransferase"/>
    <property type="match status" value="1"/>
</dbReference>
<dbReference type="SUPFAM" id="SSF56719">
    <property type="entry name" value="Type II DNA topoisomerase"/>
    <property type="match status" value="1"/>
</dbReference>
<dbReference type="PROSITE" id="PS51186">
    <property type="entry name" value="GNAT"/>
    <property type="match status" value="1"/>
</dbReference>
<comment type="caution">
    <text evidence="3">The sequence shown here is derived from an EMBL/GenBank/DDBJ whole genome shotgun (WGS) entry which is preliminary data.</text>
</comment>
<sequence>MTDHDQTAARREIADALLAALERRHEVADAIVEAKNKPAAVEAIVALLGTSHLAAEAVMSMSFEQLTQDARAKILAELDDLNKQLSFTLFDRPASTGETLELRSFSAVEDRDIFVTRTEEIKSAGDGSGAPAGNIDDEIRAALRRLHDEEAAWFVAVDSGEKVGLVFGELLHGEVNVRIWIHPEHRKKGYGTAALRKSRSEMAWAFPAVPMVVRAPAANPG</sequence>
<accession>A0A1A3NRQ6</accession>
<dbReference type="EMBL" id="LZLS01000155">
    <property type="protein sequence ID" value="OBK24581.1"/>
    <property type="molecule type" value="Genomic_DNA"/>
</dbReference>
<dbReference type="InterPro" id="IPR013757">
    <property type="entry name" value="Topo_IIA_A_a_sf"/>
</dbReference>
<dbReference type="Gene3D" id="1.10.268.10">
    <property type="entry name" value="Topoisomerase, domain 3"/>
    <property type="match status" value="1"/>
</dbReference>
<dbReference type="Gene3D" id="3.40.630.30">
    <property type="match status" value="1"/>
</dbReference>